<dbReference type="GeneID" id="43604524"/>
<evidence type="ECO:0000313" key="2">
    <source>
        <dbReference type="EMBL" id="KAF4475215.1"/>
    </source>
</evidence>
<evidence type="ECO:0000256" key="1">
    <source>
        <dbReference type="SAM" id="Phobius"/>
    </source>
</evidence>
<name>A0A7J6IGW3_COLFN</name>
<keyword evidence="3" id="KW-1185">Reference proteome</keyword>
<dbReference type="RefSeq" id="XP_066007224.1">
    <property type="nucleotide sequence ID" value="XM_066153474.1"/>
</dbReference>
<protein>
    <submittedName>
        <fullName evidence="2">Uncharacterized protein</fullName>
    </submittedName>
</protein>
<dbReference type="InParanoid" id="A0A7J6IGW3"/>
<dbReference type="OrthoDB" id="5429634at2759"/>
<reference evidence="2 3" key="2">
    <citation type="submission" date="2020-04" db="EMBL/GenBank/DDBJ databases">
        <title>Genome sequencing and assembly of multiple isolates from the Colletotrichum gloeosporioides species complex.</title>
        <authorList>
            <person name="Gan P."/>
            <person name="Shirasu K."/>
        </authorList>
    </citation>
    <scope>NUCLEOTIDE SEQUENCE [LARGE SCALE GENOMIC DNA]</scope>
    <source>
        <strain evidence="2 3">Nara gc5</strain>
    </source>
</reference>
<dbReference type="Proteomes" id="UP000011096">
    <property type="component" value="Unassembled WGS sequence"/>
</dbReference>
<keyword evidence="1" id="KW-0812">Transmembrane</keyword>
<sequence>MDTNTSPKSFRYSLFGMDRYIRHLVSWSRRNFHLPQFATHDGYTTKMDQIEPRREQWCSDSYWRKHGFYFIEMSREWDNFSLGFCPLRVTQPKGEQISTYRLQLPYKYNIPLIASSTLAHWLLSNTLFIMVSQGSYYQVDPLWFGYLNDPISLPADATVGIGTAAMPLLILAILG</sequence>
<dbReference type="EMBL" id="ANPB02000010">
    <property type="protein sequence ID" value="KAF4475215.1"/>
    <property type="molecule type" value="Genomic_DNA"/>
</dbReference>
<organism evidence="2 3">
    <name type="scientific">Colletotrichum fructicola (strain Nara gc5)</name>
    <name type="common">Anthracnose fungus</name>
    <name type="synonym">Colletotrichum gloeosporioides (strain Nara gc5)</name>
    <dbReference type="NCBI Taxonomy" id="1213859"/>
    <lineage>
        <taxon>Eukaryota</taxon>
        <taxon>Fungi</taxon>
        <taxon>Dikarya</taxon>
        <taxon>Ascomycota</taxon>
        <taxon>Pezizomycotina</taxon>
        <taxon>Sordariomycetes</taxon>
        <taxon>Hypocreomycetidae</taxon>
        <taxon>Glomerellales</taxon>
        <taxon>Glomerellaceae</taxon>
        <taxon>Colletotrichum</taxon>
        <taxon>Colletotrichum gloeosporioides species complex</taxon>
    </lineage>
</organism>
<reference evidence="2 3" key="1">
    <citation type="submission" date="2012-08" db="EMBL/GenBank/DDBJ databases">
        <authorList>
            <person name="Gan P.H.P."/>
            <person name="Ikeda K."/>
            <person name="Irieda H."/>
            <person name="Narusaka M."/>
            <person name="O'Connell R.J."/>
            <person name="Narusaka Y."/>
            <person name="Takano Y."/>
            <person name="Kubo Y."/>
            <person name="Shirasu K."/>
        </authorList>
    </citation>
    <scope>NUCLEOTIDE SEQUENCE [LARGE SCALE GENOMIC DNA]</scope>
    <source>
        <strain evidence="2 3">Nara gc5</strain>
    </source>
</reference>
<accession>A0A7J6IGW3</accession>
<feature type="transmembrane region" description="Helical" evidence="1">
    <location>
        <begin position="110"/>
        <end position="131"/>
    </location>
</feature>
<keyword evidence="1" id="KW-1133">Transmembrane helix</keyword>
<feature type="transmembrane region" description="Helical" evidence="1">
    <location>
        <begin position="151"/>
        <end position="174"/>
    </location>
</feature>
<proteinExistence type="predicted"/>
<dbReference type="AlphaFoldDB" id="A0A7J6IGW3"/>
<gene>
    <name evidence="2" type="ORF">CGGC5_v016173</name>
</gene>
<keyword evidence="1" id="KW-0472">Membrane</keyword>
<evidence type="ECO:0000313" key="3">
    <source>
        <dbReference type="Proteomes" id="UP000011096"/>
    </source>
</evidence>
<comment type="caution">
    <text evidence="2">The sequence shown here is derived from an EMBL/GenBank/DDBJ whole genome shotgun (WGS) entry which is preliminary data.</text>
</comment>